<evidence type="ECO:0000256" key="2">
    <source>
        <dbReference type="ARBA" id="ARBA00022618"/>
    </source>
</evidence>
<dbReference type="Gene3D" id="3.30.170.10">
    <property type="entry name" value="Cyclin-dependent kinase, regulatory subunit"/>
    <property type="match status" value="1"/>
</dbReference>
<protein>
    <recommendedName>
        <fullName evidence="4">Cyclin-dependent kinases regulatory subunit</fullName>
    </recommendedName>
</protein>
<organism evidence="5 6">
    <name type="scientific">Mycena albidolilacea</name>
    <dbReference type="NCBI Taxonomy" id="1033008"/>
    <lineage>
        <taxon>Eukaryota</taxon>
        <taxon>Fungi</taxon>
        <taxon>Dikarya</taxon>
        <taxon>Basidiomycota</taxon>
        <taxon>Agaricomycotina</taxon>
        <taxon>Agaricomycetes</taxon>
        <taxon>Agaricomycetidae</taxon>
        <taxon>Agaricales</taxon>
        <taxon>Marasmiineae</taxon>
        <taxon>Mycenaceae</taxon>
        <taxon>Mycena</taxon>
    </lineage>
</organism>
<sequence>MDSSQLTKEQEEQKRMEALTEKIQYSDRYSDDLYEYRHVVLPKPLLRLVPKDFFTEDGRTLRLLADAEWRGIGITQSLGWEHYEVHAPEPHVLLFRRPKDYDANNKAARR</sequence>
<keyword evidence="2 4" id="KW-0132">Cell division</keyword>
<keyword evidence="3 4" id="KW-0131">Cell cycle</keyword>
<keyword evidence="6" id="KW-1185">Reference proteome</keyword>
<dbReference type="Pfam" id="PF01111">
    <property type="entry name" value="CKS"/>
    <property type="match status" value="1"/>
</dbReference>
<comment type="function">
    <text evidence="4">Binds to the catalytic subunit of the cyclin dependent kinases and is essential for their biological function.</text>
</comment>
<dbReference type="GO" id="GO:0016538">
    <property type="term" value="F:cyclin-dependent protein serine/threonine kinase regulator activity"/>
    <property type="evidence" value="ECO:0007669"/>
    <property type="project" value="InterPro"/>
</dbReference>
<dbReference type="GO" id="GO:0051301">
    <property type="term" value="P:cell division"/>
    <property type="evidence" value="ECO:0007669"/>
    <property type="project" value="UniProtKB-UniRule"/>
</dbReference>
<dbReference type="PANTHER" id="PTHR23415">
    <property type="entry name" value="CYCLIN-DEPENDENT KINASES REGULATORY SUBUNIT/60S RIBOSOME SUBUNIT BIOGENESIS PROTEIN NIP7"/>
    <property type="match status" value="1"/>
</dbReference>
<dbReference type="PROSITE" id="PS00944">
    <property type="entry name" value="CKS_1"/>
    <property type="match status" value="1"/>
</dbReference>
<accession>A0AAD7ERA6</accession>
<evidence type="ECO:0000256" key="3">
    <source>
        <dbReference type="ARBA" id="ARBA00023306"/>
    </source>
</evidence>
<dbReference type="SMART" id="SM01084">
    <property type="entry name" value="CKS"/>
    <property type="match status" value="1"/>
</dbReference>
<comment type="similarity">
    <text evidence="1 4">Belongs to the CKS family.</text>
</comment>
<dbReference type="InterPro" id="IPR036858">
    <property type="entry name" value="Cyclin-dep_kinase_reg-sub_sf"/>
</dbReference>
<comment type="caution">
    <text evidence="5">The sequence shown here is derived from an EMBL/GenBank/DDBJ whole genome shotgun (WGS) entry which is preliminary data.</text>
</comment>
<gene>
    <name evidence="5" type="ORF">DFH08DRAFT_744439</name>
</gene>
<dbReference type="InterPro" id="IPR000789">
    <property type="entry name" value="Cyclin-dep_kinase_reg-sub"/>
</dbReference>
<dbReference type="SUPFAM" id="SSF55637">
    <property type="entry name" value="Cell cycle regulatory proteins"/>
    <property type="match status" value="1"/>
</dbReference>
<evidence type="ECO:0000313" key="5">
    <source>
        <dbReference type="EMBL" id="KAJ7347243.1"/>
    </source>
</evidence>
<dbReference type="EMBL" id="JARIHO010000019">
    <property type="protein sequence ID" value="KAJ7347243.1"/>
    <property type="molecule type" value="Genomic_DNA"/>
</dbReference>
<proteinExistence type="inferred from homology"/>
<name>A0AAD7ERA6_9AGAR</name>
<dbReference type="PROSITE" id="PS00945">
    <property type="entry name" value="CKS_2"/>
    <property type="match status" value="1"/>
</dbReference>
<evidence type="ECO:0000256" key="1">
    <source>
        <dbReference type="ARBA" id="ARBA00007782"/>
    </source>
</evidence>
<dbReference type="PRINTS" id="PR00296">
    <property type="entry name" value="CYCLINKINASE"/>
</dbReference>
<dbReference type="AlphaFoldDB" id="A0AAD7ERA6"/>
<evidence type="ECO:0000313" key="6">
    <source>
        <dbReference type="Proteomes" id="UP001218218"/>
    </source>
</evidence>
<reference evidence="5" key="1">
    <citation type="submission" date="2023-03" db="EMBL/GenBank/DDBJ databases">
        <title>Massive genome expansion in bonnet fungi (Mycena s.s.) driven by repeated elements and novel gene families across ecological guilds.</title>
        <authorList>
            <consortium name="Lawrence Berkeley National Laboratory"/>
            <person name="Harder C.B."/>
            <person name="Miyauchi S."/>
            <person name="Viragh M."/>
            <person name="Kuo A."/>
            <person name="Thoen E."/>
            <person name="Andreopoulos B."/>
            <person name="Lu D."/>
            <person name="Skrede I."/>
            <person name="Drula E."/>
            <person name="Henrissat B."/>
            <person name="Morin E."/>
            <person name="Kohler A."/>
            <person name="Barry K."/>
            <person name="LaButti K."/>
            <person name="Morin E."/>
            <person name="Salamov A."/>
            <person name="Lipzen A."/>
            <person name="Mereny Z."/>
            <person name="Hegedus B."/>
            <person name="Baldrian P."/>
            <person name="Stursova M."/>
            <person name="Weitz H."/>
            <person name="Taylor A."/>
            <person name="Grigoriev I.V."/>
            <person name="Nagy L.G."/>
            <person name="Martin F."/>
            <person name="Kauserud H."/>
        </authorList>
    </citation>
    <scope>NUCLEOTIDE SEQUENCE</scope>
    <source>
        <strain evidence="5">CBHHK002</strain>
    </source>
</reference>
<dbReference type="Proteomes" id="UP001218218">
    <property type="component" value="Unassembled WGS sequence"/>
</dbReference>
<evidence type="ECO:0000256" key="4">
    <source>
        <dbReference type="RuleBase" id="RU311113"/>
    </source>
</evidence>